<evidence type="ECO:0000256" key="1">
    <source>
        <dbReference type="ARBA" id="ARBA00008834"/>
    </source>
</evidence>
<name>A0A1V9FJ26_9BACT</name>
<dbReference type="SUPFAM" id="SSF51126">
    <property type="entry name" value="Pectin lyase-like"/>
    <property type="match status" value="1"/>
</dbReference>
<dbReference type="RefSeq" id="WP_081165390.1">
    <property type="nucleotide sequence ID" value="NZ_LWBP01000188.1"/>
</dbReference>
<reference evidence="6" key="1">
    <citation type="submission" date="2016-04" db="EMBL/GenBank/DDBJ databases">
        <authorList>
            <person name="Chen L."/>
            <person name="Zhuang W."/>
            <person name="Wang G."/>
        </authorList>
    </citation>
    <scope>NUCLEOTIDE SEQUENCE [LARGE SCALE GENOMIC DNA]</scope>
    <source>
        <strain evidence="6">208</strain>
    </source>
</reference>
<dbReference type="STRING" id="550983.A4R26_02420"/>
<dbReference type="AlphaFoldDB" id="A0A1V9FJ26"/>
<accession>A0A1V9FJ26</accession>
<gene>
    <name evidence="5" type="ORF">A4R26_02420</name>
</gene>
<dbReference type="InterPro" id="IPR000743">
    <property type="entry name" value="Glyco_hydro_28"/>
</dbReference>
<dbReference type="EMBL" id="LWBP01000188">
    <property type="protein sequence ID" value="OQP58340.1"/>
    <property type="molecule type" value="Genomic_DNA"/>
</dbReference>
<dbReference type="PANTHER" id="PTHR31339">
    <property type="entry name" value="PECTIN LYASE-RELATED"/>
    <property type="match status" value="1"/>
</dbReference>
<keyword evidence="2 4" id="KW-0378">Hydrolase</keyword>
<evidence type="ECO:0000313" key="6">
    <source>
        <dbReference type="Proteomes" id="UP000192276"/>
    </source>
</evidence>
<evidence type="ECO:0000313" key="5">
    <source>
        <dbReference type="EMBL" id="OQP58340.1"/>
    </source>
</evidence>
<keyword evidence="3 4" id="KW-0326">Glycosidase</keyword>
<evidence type="ECO:0000256" key="3">
    <source>
        <dbReference type="ARBA" id="ARBA00023295"/>
    </source>
</evidence>
<dbReference type="InterPro" id="IPR011050">
    <property type="entry name" value="Pectin_lyase_fold/virulence"/>
</dbReference>
<sequence>MLPLKNSNQGSISDFDTSANNSLSRRQWFERLALPALALAGAALPATSGAAPISGHHISDHLRGARIFNVCDFGAKGDGKTLDTKAIQAAIDACHKEQGGTVLIPAGDFICGTIELKSNVTLHLSVQGRLLGSARREDYSAGKGVPSGNGNIVFVYAVNAANITIEGRGTIDGNGLAFYTGKGDNTGPGQRGIGGNFDRPHLIVFYQCSNFVVRDVFLTRSAYHCFRILHCKQIRLDGISIYNRVNKNNDGFHFNDSQYVHISNCDIQCQDDACAFFGSNQFVTITNCSFSTRWSVFRFGNGDAQNIVVSNCLIYETYGCPVKISSGKARVENLSFSNIIMRNVTGPVGIAFTNTKDRNNAGDNANDGSAFVRNISFNGIRATVVEKPVDHADIHFGVNVFNGEVNSCITLNGVGKAFLENISFTDVHITYAGGGTKEQALKRAVPQVAAEYFGVWGTEPFGPPAYGLYARNVKNLTLHNVRFEYEKPDARPAIVFDNVQDASITGVSAKGSADAELFRIINSKDVLIASCRVLSHAATFLQVEGDMCEGIVVNGGDLRKAQKPLVFERGAGKNAVVMG</sequence>
<dbReference type="GO" id="GO:0004650">
    <property type="term" value="F:polygalacturonase activity"/>
    <property type="evidence" value="ECO:0007669"/>
    <property type="project" value="InterPro"/>
</dbReference>
<dbReference type="Gene3D" id="2.160.20.10">
    <property type="entry name" value="Single-stranded right-handed beta-helix, Pectin lyase-like"/>
    <property type="match status" value="1"/>
</dbReference>
<dbReference type="InterPro" id="IPR012334">
    <property type="entry name" value="Pectin_lyas_fold"/>
</dbReference>
<dbReference type="PANTHER" id="PTHR31339:SF9">
    <property type="entry name" value="PLASMIN AND FIBRONECTIN-BINDING PROTEIN A"/>
    <property type="match status" value="1"/>
</dbReference>
<protein>
    <submittedName>
        <fullName evidence="5">Glycoside hydrolase</fullName>
    </submittedName>
</protein>
<comment type="similarity">
    <text evidence="1 4">Belongs to the glycosyl hydrolase 28 family.</text>
</comment>
<dbReference type="GO" id="GO:0005975">
    <property type="term" value="P:carbohydrate metabolic process"/>
    <property type="evidence" value="ECO:0007669"/>
    <property type="project" value="InterPro"/>
</dbReference>
<dbReference type="Pfam" id="PF00295">
    <property type="entry name" value="Glyco_hydro_28"/>
    <property type="match status" value="1"/>
</dbReference>
<organism evidence="5 6">
    <name type="scientific">Niastella populi</name>
    <dbReference type="NCBI Taxonomy" id="550983"/>
    <lineage>
        <taxon>Bacteria</taxon>
        <taxon>Pseudomonadati</taxon>
        <taxon>Bacteroidota</taxon>
        <taxon>Chitinophagia</taxon>
        <taxon>Chitinophagales</taxon>
        <taxon>Chitinophagaceae</taxon>
        <taxon>Niastella</taxon>
    </lineage>
</organism>
<dbReference type="OrthoDB" id="9795222at2"/>
<evidence type="ECO:0000256" key="4">
    <source>
        <dbReference type="RuleBase" id="RU361169"/>
    </source>
</evidence>
<comment type="caution">
    <text evidence="5">The sequence shown here is derived from an EMBL/GenBank/DDBJ whole genome shotgun (WGS) entry which is preliminary data.</text>
</comment>
<keyword evidence="6" id="KW-1185">Reference proteome</keyword>
<evidence type="ECO:0000256" key="2">
    <source>
        <dbReference type="ARBA" id="ARBA00022801"/>
    </source>
</evidence>
<dbReference type="InterPro" id="IPR051801">
    <property type="entry name" value="GH28_Enzymes"/>
</dbReference>
<proteinExistence type="inferred from homology"/>
<dbReference type="Proteomes" id="UP000192276">
    <property type="component" value="Unassembled WGS sequence"/>
</dbReference>